<evidence type="ECO:0000313" key="2">
    <source>
        <dbReference type="EMBL" id="CAK9095124.1"/>
    </source>
</evidence>
<accession>A0ABP0R4F9</accession>
<sequence length="498" mass="55213">MASCGDYQLYRFHLGTAVTIPREDADEDATDAKLTSFDDPQDEVPFEADVHRISDQYIFETVAECMPSLSRVSSVPDFLDFFEEFSGDKEATTKFVVAIAAFFGGNLIARGQWQELLTFIIAFLVVFVFHLPFLARTTSLVLVCYCVNSLKTDGVSVEWAVTVAVVIFLAVLAVMLIRMASKQDPRSYVLLPFHMAMALKEENGKETETTTSVSIWNHLHMDVKVLCFNPTDRVQFIPKGGLLPSNSVVRRGQRIQLKDKTATPYRGPLTVKIFAPFETELGTWSSLTGTWILRATAPPVILSRHPRPLFKNMSEDSVVVVISEWDWTCSLWLPLSQIFARLWHGSTLASLRSTSPCRTLDCEKLVSSFWSSPASCPASSTRSGASRCCVVKSNSHIPLRQSGSRPSRYVLRVYSGLVGSLGLWGGFIERACCILEPGEDVEYEGITSWSSFNSNRKSGENRILDLSAVSSLLSSSGQKDDIAPFVAPFKHVTATRPS</sequence>
<keyword evidence="1" id="KW-0812">Transmembrane</keyword>
<keyword evidence="3" id="KW-1185">Reference proteome</keyword>
<evidence type="ECO:0000256" key="1">
    <source>
        <dbReference type="SAM" id="Phobius"/>
    </source>
</evidence>
<keyword evidence="1" id="KW-1133">Transmembrane helix</keyword>
<feature type="transmembrane region" description="Helical" evidence="1">
    <location>
        <begin position="116"/>
        <end position="135"/>
    </location>
</feature>
<reference evidence="2 3" key="1">
    <citation type="submission" date="2024-02" db="EMBL/GenBank/DDBJ databases">
        <authorList>
            <person name="Chen Y."/>
            <person name="Shah S."/>
            <person name="Dougan E. K."/>
            <person name="Thang M."/>
            <person name="Chan C."/>
        </authorList>
    </citation>
    <scope>NUCLEOTIDE SEQUENCE [LARGE SCALE GENOMIC DNA]</scope>
</reference>
<organism evidence="2 3">
    <name type="scientific">Durusdinium trenchii</name>
    <dbReference type="NCBI Taxonomy" id="1381693"/>
    <lineage>
        <taxon>Eukaryota</taxon>
        <taxon>Sar</taxon>
        <taxon>Alveolata</taxon>
        <taxon>Dinophyceae</taxon>
        <taxon>Suessiales</taxon>
        <taxon>Symbiodiniaceae</taxon>
        <taxon>Durusdinium</taxon>
    </lineage>
</organism>
<dbReference type="EMBL" id="CAXAMN010025438">
    <property type="protein sequence ID" value="CAK9095124.1"/>
    <property type="molecule type" value="Genomic_DNA"/>
</dbReference>
<protein>
    <submittedName>
        <fullName evidence="2">Uncharacterized protein</fullName>
    </submittedName>
</protein>
<dbReference type="Proteomes" id="UP001642484">
    <property type="component" value="Unassembled WGS sequence"/>
</dbReference>
<gene>
    <name evidence="2" type="ORF">CCMP2556_LOCUS45330</name>
</gene>
<comment type="caution">
    <text evidence="2">The sequence shown here is derived from an EMBL/GenBank/DDBJ whole genome shotgun (WGS) entry which is preliminary data.</text>
</comment>
<evidence type="ECO:0000313" key="3">
    <source>
        <dbReference type="Proteomes" id="UP001642484"/>
    </source>
</evidence>
<proteinExistence type="predicted"/>
<keyword evidence="1" id="KW-0472">Membrane</keyword>
<feature type="transmembrane region" description="Helical" evidence="1">
    <location>
        <begin position="159"/>
        <end position="177"/>
    </location>
</feature>
<name>A0ABP0R4F9_9DINO</name>